<keyword evidence="16" id="KW-1185">Reference proteome</keyword>
<dbReference type="PANTHER" id="PTHR24421:SF10">
    <property type="entry name" value="NITRATE_NITRITE SENSOR PROTEIN NARQ"/>
    <property type="match status" value="1"/>
</dbReference>
<evidence type="ECO:0000256" key="12">
    <source>
        <dbReference type="SAM" id="Phobius"/>
    </source>
</evidence>
<dbReference type="Gene3D" id="3.30.450.20">
    <property type="entry name" value="PAS domain"/>
    <property type="match status" value="1"/>
</dbReference>
<dbReference type="CDD" id="cd16917">
    <property type="entry name" value="HATPase_UhpB-NarQ-NarX-like"/>
    <property type="match status" value="1"/>
</dbReference>
<dbReference type="EMBL" id="BJTG01000007">
    <property type="protein sequence ID" value="GEJ58241.1"/>
    <property type="molecule type" value="Genomic_DNA"/>
</dbReference>
<name>A0A7I9VP91_9BACT</name>
<evidence type="ECO:0000259" key="13">
    <source>
        <dbReference type="PROSITE" id="PS50109"/>
    </source>
</evidence>
<evidence type="ECO:0000256" key="2">
    <source>
        <dbReference type="ARBA" id="ARBA00004370"/>
    </source>
</evidence>
<dbReference type="InterPro" id="IPR003594">
    <property type="entry name" value="HATPase_dom"/>
</dbReference>
<evidence type="ECO:0000256" key="10">
    <source>
        <dbReference type="SAM" id="Coils"/>
    </source>
</evidence>
<dbReference type="Pfam" id="PF02518">
    <property type="entry name" value="HATPase_c"/>
    <property type="match status" value="1"/>
</dbReference>
<evidence type="ECO:0000256" key="11">
    <source>
        <dbReference type="SAM" id="MobiDB-lite"/>
    </source>
</evidence>
<sequence>MTSSRTRWLRERKAQGPAALPLGRQGLRFRVYLLVSIGVLAPAALVAGASWSRLRELDEEMVATRRHAASAVAEHIDEEVTGDLEVLQRLASAPQLGFDGERSEGARALLRATYLHAQFRGGMFLLDARGRVVAEEPRGTHSAAPPPELPEVQQILRDGKPRITQLVGVGGEGHVFALVSVMDWRGQPVGVVGGVLDVAAPVRARVLRHLLRGKGGHADLVDGNGMVLASTDRERMHRPSECRERLGRLVAGRERQGTRCQACHPGGERSVTAFATLAAAPWGVQVVVPEEAVLATSGALPTTLPVFVGLLLVVSGVFAWGAARSVTRPVAVLTEAAERIAAGGMDEPIPELGSDELGRLGRSVERMRSSLRDLIGYVARANEQLEQRVADRTAELAQANERLRQRDAERQRLLRTVITAQEDERKRIARELHDETTQSLAVLTMGIESAAAAIRAGGPTPRLDEVKALAVRTLEEVHRLILDLRPAVLDDLGLFSAIRWYAERYLATRGIAVRCEISELERRLPPEVEIALFRIAQEAMNNIARHARAESVLIQLAPEGQELRIEIEDDGQGFDPAVQPQDRPHYGLMGIRERAELLGGTAVVDSSPGQGTRLEIRVPLPGGDAGPDDAGPRGSPRLSSVAP</sequence>
<dbReference type="CDD" id="cd18774">
    <property type="entry name" value="PDC2_HK_sensor"/>
    <property type="match status" value="1"/>
</dbReference>
<keyword evidence="12" id="KW-0812">Transmembrane</keyword>
<dbReference type="SMART" id="SM00387">
    <property type="entry name" value="HATPase_c"/>
    <property type="match status" value="1"/>
</dbReference>
<keyword evidence="10" id="KW-0175">Coiled coil</keyword>
<comment type="catalytic activity">
    <reaction evidence="1">
        <text>ATP + protein L-histidine = ADP + protein N-phospho-L-histidine.</text>
        <dbReference type="EC" id="2.7.13.3"/>
    </reaction>
</comment>
<dbReference type="Proteomes" id="UP000503640">
    <property type="component" value="Unassembled WGS sequence"/>
</dbReference>
<dbReference type="AlphaFoldDB" id="A0A7I9VP91"/>
<feature type="domain" description="HAMP" evidence="14">
    <location>
        <begin position="324"/>
        <end position="376"/>
    </location>
</feature>
<dbReference type="GO" id="GO:0000155">
    <property type="term" value="F:phosphorelay sensor kinase activity"/>
    <property type="evidence" value="ECO:0007669"/>
    <property type="project" value="InterPro"/>
</dbReference>
<dbReference type="GO" id="GO:0016020">
    <property type="term" value="C:membrane"/>
    <property type="evidence" value="ECO:0007669"/>
    <property type="project" value="UniProtKB-SubCell"/>
</dbReference>
<dbReference type="SUPFAM" id="SSF158472">
    <property type="entry name" value="HAMP domain-like"/>
    <property type="match status" value="1"/>
</dbReference>
<dbReference type="InterPro" id="IPR036890">
    <property type="entry name" value="HATPase_C_sf"/>
</dbReference>
<feature type="transmembrane region" description="Helical" evidence="12">
    <location>
        <begin position="31"/>
        <end position="51"/>
    </location>
</feature>
<accession>A0A7I9VP91</accession>
<dbReference type="PANTHER" id="PTHR24421">
    <property type="entry name" value="NITRATE/NITRITE SENSOR PROTEIN NARX-RELATED"/>
    <property type="match status" value="1"/>
</dbReference>
<dbReference type="Gene3D" id="3.30.565.10">
    <property type="entry name" value="Histidine kinase-like ATPase, C-terminal domain"/>
    <property type="match status" value="1"/>
</dbReference>
<dbReference type="SUPFAM" id="SSF55874">
    <property type="entry name" value="ATPase domain of HSP90 chaperone/DNA topoisomerase II/histidine kinase"/>
    <property type="match status" value="1"/>
</dbReference>
<dbReference type="RefSeq" id="WP_176066613.1">
    <property type="nucleotide sequence ID" value="NZ_BJTG01000007.1"/>
</dbReference>
<dbReference type="PROSITE" id="PS50885">
    <property type="entry name" value="HAMP"/>
    <property type="match status" value="1"/>
</dbReference>
<evidence type="ECO:0000256" key="5">
    <source>
        <dbReference type="ARBA" id="ARBA00022679"/>
    </source>
</evidence>
<keyword evidence="9" id="KW-0902">Two-component regulatory system</keyword>
<evidence type="ECO:0000256" key="1">
    <source>
        <dbReference type="ARBA" id="ARBA00000085"/>
    </source>
</evidence>
<keyword evidence="4" id="KW-0597">Phosphoprotein</keyword>
<protein>
    <recommendedName>
        <fullName evidence="3">histidine kinase</fullName>
        <ecNumber evidence="3">2.7.13.3</ecNumber>
    </recommendedName>
</protein>
<feature type="compositionally biased region" description="Low complexity" evidence="11">
    <location>
        <begin position="628"/>
        <end position="637"/>
    </location>
</feature>
<gene>
    <name evidence="15" type="ORF">AMYX_29820</name>
</gene>
<dbReference type="Gene3D" id="6.10.340.10">
    <property type="match status" value="1"/>
</dbReference>
<keyword evidence="12" id="KW-1133">Transmembrane helix</keyword>
<evidence type="ECO:0000256" key="4">
    <source>
        <dbReference type="ARBA" id="ARBA00022553"/>
    </source>
</evidence>
<dbReference type="Pfam" id="PF00672">
    <property type="entry name" value="HAMP"/>
    <property type="match status" value="1"/>
</dbReference>
<evidence type="ECO:0000313" key="15">
    <source>
        <dbReference type="EMBL" id="GEJ58241.1"/>
    </source>
</evidence>
<comment type="subcellular location">
    <subcellularLocation>
        <location evidence="2">Membrane</location>
    </subcellularLocation>
</comment>
<dbReference type="InterPro" id="IPR003660">
    <property type="entry name" value="HAMP_dom"/>
</dbReference>
<dbReference type="SMART" id="SM00304">
    <property type="entry name" value="HAMP"/>
    <property type="match status" value="1"/>
</dbReference>
<feature type="domain" description="Histidine kinase" evidence="13">
    <location>
        <begin position="532"/>
        <end position="622"/>
    </location>
</feature>
<comment type="caution">
    <text evidence="15">The sequence shown here is derived from an EMBL/GenBank/DDBJ whole genome shotgun (WGS) entry which is preliminary data.</text>
</comment>
<dbReference type="Pfam" id="PF07730">
    <property type="entry name" value="HisKA_3"/>
    <property type="match status" value="1"/>
</dbReference>
<evidence type="ECO:0000256" key="8">
    <source>
        <dbReference type="ARBA" id="ARBA00022840"/>
    </source>
</evidence>
<keyword evidence="8" id="KW-0067">ATP-binding</keyword>
<dbReference type="CDD" id="cd06225">
    <property type="entry name" value="HAMP"/>
    <property type="match status" value="1"/>
</dbReference>
<evidence type="ECO:0000256" key="6">
    <source>
        <dbReference type="ARBA" id="ARBA00022741"/>
    </source>
</evidence>
<evidence type="ECO:0000256" key="7">
    <source>
        <dbReference type="ARBA" id="ARBA00022777"/>
    </source>
</evidence>
<feature type="coiled-coil region" evidence="10">
    <location>
        <begin position="382"/>
        <end position="416"/>
    </location>
</feature>
<evidence type="ECO:0000256" key="9">
    <source>
        <dbReference type="ARBA" id="ARBA00023012"/>
    </source>
</evidence>
<feature type="region of interest" description="Disordered" evidence="11">
    <location>
        <begin position="602"/>
        <end position="643"/>
    </location>
</feature>
<keyword evidence="12" id="KW-0472">Membrane</keyword>
<organism evidence="15 16">
    <name type="scientific">Anaeromyxobacter diazotrophicus</name>
    <dbReference type="NCBI Taxonomy" id="2590199"/>
    <lineage>
        <taxon>Bacteria</taxon>
        <taxon>Pseudomonadati</taxon>
        <taxon>Myxococcota</taxon>
        <taxon>Myxococcia</taxon>
        <taxon>Myxococcales</taxon>
        <taxon>Cystobacterineae</taxon>
        <taxon>Anaeromyxobacteraceae</taxon>
        <taxon>Anaeromyxobacter</taxon>
    </lineage>
</organism>
<dbReference type="InterPro" id="IPR050482">
    <property type="entry name" value="Sensor_HK_TwoCompSys"/>
</dbReference>
<dbReference type="InterPro" id="IPR011712">
    <property type="entry name" value="Sig_transdc_His_kin_sub3_dim/P"/>
</dbReference>
<keyword evidence="7" id="KW-0418">Kinase</keyword>
<dbReference type="Gene3D" id="1.20.5.1930">
    <property type="match status" value="1"/>
</dbReference>
<evidence type="ECO:0000256" key="3">
    <source>
        <dbReference type="ARBA" id="ARBA00012438"/>
    </source>
</evidence>
<dbReference type="GO" id="GO:0046983">
    <property type="term" value="F:protein dimerization activity"/>
    <property type="evidence" value="ECO:0007669"/>
    <property type="project" value="InterPro"/>
</dbReference>
<dbReference type="PROSITE" id="PS50109">
    <property type="entry name" value="HIS_KIN"/>
    <property type="match status" value="1"/>
</dbReference>
<proteinExistence type="predicted"/>
<dbReference type="GO" id="GO:0005524">
    <property type="term" value="F:ATP binding"/>
    <property type="evidence" value="ECO:0007669"/>
    <property type="project" value="UniProtKB-KW"/>
</dbReference>
<reference evidence="16" key="1">
    <citation type="journal article" date="2020" name="Appl. Environ. Microbiol.">
        <title>Diazotrophic Anaeromyxobacter Isolates from Soils.</title>
        <authorList>
            <person name="Masuda Y."/>
            <person name="Yamanaka H."/>
            <person name="Xu Z.X."/>
            <person name="Shiratori Y."/>
            <person name="Aono T."/>
            <person name="Amachi S."/>
            <person name="Senoo K."/>
            <person name="Itoh H."/>
        </authorList>
    </citation>
    <scope>NUCLEOTIDE SEQUENCE [LARGE SCALE GENOMIC DNA]</scope>
    <source>
        <strain evidence="16">R267</strain>
    </source>
</reference>
<evidence type="ECO:0000259" key="14">
    <source>
        <dbReference type="PROSITE" id="PS50885"/>
    </source>
</evidence>
<dbReference type="EC" id="2.7.13.3" evidence="3"/>
<keyword evidence="6" id="KW-0547">Nucleotide-binding</keyword>
<dbReference type="InterPro" id="IPR005467">
    <property type="entry name" value="His_kinase_dom"/>
</dbReference>
<keyword evidence="5" id="KW-0808">Transferase</keyword>
<evidence type="ECO:0000313" key="16">
    <source>
        <dbReference type="Proteomes" id="UP000503640"/>
    </source>
</evidence>